<dbReference type="EMBL" id="BAABGP010000002">
    <property type="protein sequence ID" value="GAA4477420.1"/>
    <property type="molecule type" value="Genomic_DNA"/>
</dbReference>
<proteinExistence type="predicted"/>
<protein>
    <submittedName>
        <fullName evidence="1">Diaminopimelate epimerase</fullName>
    </submittedName>
</protein>
<dbReference type="Pfam" id="PF26317">
    <property type="entry name" value="CntK_N"/>
    <property type="match status" value="1"/>
</dbReference>
<accession>A0ABP8P0N0</accession>
<name>A0ABP8P0N0_9MICO</name>
<keyword evidence="2" id="KW-1185">Reference proteome</keyword>
<sequence>METERDFVIMAAGGNGTAIRVIPDALSRQEYEAEGKRLQQYYASAEQSGFFVASKNHFEMAGGEFCGNATRAAAIVAASFSKSASVNFTVSGYDGVVEAQVQRIKAKEYFVTCWFPKMRSTNQLRETSDGIFVWVVDLGGIVHALVSEPFHNDVDWYRSRHERIRSELHLGDREAVGVIWYRRINGGVKINPVIWVKAIDSLIYEEACGSGSIATSIVTGNEEIRQPTGELIRVQASADGIRIASQMRLV</sequence>
<evidence type="ECO:0000313" key="1">
    <source>
        <dbReference type="EMBL" id="GAA4477420.1"/>
    </source>
</evidence>
<dbReference type="SUPFAM" id="SSF54506">
    <property type="entry name" value="Diaminopimelate epimerase-like"/>
    <property type="match status" value="1"/>
</dbReference>
<dbReference type="RefSeq" id="WP_345183069.1">
    <property type="nucleotide sequence ID" value="NZ_BAABGP010000002.1"/>
</dbReference>
<dbReference type="InterPro" id="IPR058944">
    <property type="entry name" value="CntK-like"/>
</dbReference>
<evidence type="ECO:0000313" key="2">
    <source>
        <dbReference type="Proteomes" id="UP001500731"/>
    </source>
</evidence>
<organism evidence="1 2">
    <name type="scientific">Microbacterium panaciterrae</name>
    <dbReference type="NCBI Taxonomy" id="985759"/>
    <lineage>
        <taxon>Bacteria</taxon>
        <taxon>Bacillati</taxon>
        <taxon>Actinomycetota</taxon>
        <taxon>Actinomycetes</taxon>
        <taxon>Micrococcales</taxon>
        <taxon>Microbacteriaceae</taxon>
        <taxon>Microbacterium</taxon>
    </lineage>
</organism>
<reference evidence="2" key="1">
    <citation type="journal article" date="2019" name="Int. J. Syst. Evol. Microbiol.">
        <title>The Global Catalogue of Microorganisms (GCM) 10K type strain sequencing project: providing services to taxonomists for standard genome sequencing and annotation.</title>
        <authorList>
            <consortium name="The Broad Institute Genomics Platform"/>
            <consortium name="The Broad Institute Genome Sequencing Center for Infectious Disease"/>
            <person name="Wu L."/>
            <person name="Ma J."/>
        </authorList>
    </citation>
    <scope>NUCLEOTIDE SEQUENCE [LARGE SCALE GENOMIC DNA]</scope>
    <source>
        <strain evidence="2">JCM 17839</strain>
    </source>
</reference>
<comment type="caution">
    <text evidence="1">The sequence shown here is derived from an EMBL/GenBank/DDBJ whole genome shotgun (WGS) entry which is preliminary data.</text>
</comment>
<gene>
    <name evidence="1" type="ORF">GCM10023171_00080</name>
</gene>
<dbReference type="Proteomes" id="UP001500731">
    <property type="component" value="Unassembled WGS sequence"/>
</dbReference>